<dbReference type="HOGENOM" id="CLU_031561_1_0_1"/>
<comment type="similarity">
    <text evidence="1">Belongs to the AIM6 family.</text>
</comment>
<dbReference type="KEGG" id="ela:UCREL1_8669"/>
<reference evidence="6" key="1">
    <citation type="journal article" date="2013" name="Genome Announc.">
        <title>Draft genome sequence of the grapevine dieback fungus Eutypa lata UCR-EL1.</title>
        <authorList>
            <person name="Blanco-Ulate B."/>
            <person name="Rolshausen P.E."/>
            <person name="Cantu D."/>
        </authorList>
    </citation>
    <scope>NUCLEOTIDE SEQUENCE [LARGE SCALE GENOMIC DNA]</scope>
    <source>
        <strain evidence="6">UCR-EL1</strain>
    </source>
</reference>
<dbReference type="GO" id="GO:0008081">
    <property type="term" value="F:phosphoric diester hydrolase activity"/>
    <property type="evidence" value="ECO:0007669"/>
    <property type="project" value="InterPro"/>
</dbReference>
<dbReference type="OrthoDB" id="4153866at2759"/>
<dbReference type="InterPro" id="IPR017946">
    <property type="entry name" value="PLC-like_Pdiesterase_TIM-brl"/>
</dbReference>
<evidence type="ECO:0000256" key="2">
    <source>
        <dbReference type="ARBA" id="ARBA00014286"/>
    </source>
</evidence>
<dbReference type="PANTHER" id="PTHR31571:SF1">
    <property type="entry name" value="ALTERED INHERITANCE OF MITOCHONDRIA PROTEIN 6"/>
    <property type="match status" value="1"/>
</dbReference>
<dbReference type="CDD" id="cd08577">
    <property type="entry name" value="PI-PLCc_GDPD_SF_unchar3"/>
    <property type="match status" value="1"/>
</dbReference>
<keyword evidence="4" id="KW-0812">Transmembrane</keyword>
<keyword evidence="4" id="KW-0472">Membrane</keyword>
<evidence type="ECO:0000256" key="4">
    <source>
        <dbReference type="SAM" id="Phobius"/>
    </source>
</evidence>
<evidence type="ECO:0000256" key="3">
    <source>
        <dbReference type="SAM" id="MobiDB-lite"/>
    </source>
</evidence>
<feature type="compositionally biased region" description="Acidic residues" evidence="3">
    <location>
        <begin position="1"/>
        <end position="10"/>
    </location>
</feature>
<proteinExistence type="inferred from homology"/>
<feature type="region of interest" description="Disordered" evidence="3">
    <location>
        <begin position="1"/>
        <end position="30"/>
    </location>
</feature>
<dbReference type="AlphaFoldDB" id="M7SJ77"/>
<feature type="transmembrane region" description="Helical" evidence="4">
    <location>
        <begin position="39"/>
        <end position="61"/>
    </location>
</feature>
<accession>M7SJ77</accession>
<protein>
    <recommendedName>
        <fullName evidence="2">Altered inheritance of mitochondria protein 6</fullName>
    </recommendedName>
</protein>
<dbReference type="OMA" id="HWGCTGV"/>
<sequence>MPLEESEAEEDRVSGAGSKPEDAAGAAGTRLEARETTRALGICFICGTLMISATVAAIYFLGTFGNTRSFPAHPGNSGNAGSNGDLSRYPADFLRDVVPIPCHSHNDYWRSEPLFSAIRAGCFGVEADVWHFDNDDDDEEDLLVGHDTAALTANRTFRSLYVDPLVGVLTLMNPQTPFYHETRRGVFDVDPEQTLVLLVDVKTDGAATWPRVLEQLEPLRSRGWLTRYEDGVVTRGPVTVVGTGNTPFGLLTQNSTYRDAFFDAPLESLGEEDEGGTSTSRGRKSADDNYDHTNSFYASTSFRDVIGPVSRGALSEDQLRMIRGQISGAHRRGLKARYWETPSWPVGTRNKLWRILVEEGADILNVDDLYAASQSVW</sequence>
<dbReference type="InterPro" id="IPR039559">
    <property type="entry name" value="AIM6_PI-PLC-like_dom"/>
</dbReference>
<dbReference type="GO" id="GO:0006629">
    <property type="term" value="P:lipid metabolic process"/>
    <property type="evidence" value="ECO:0007669"/>
    <property type="project" value="InterPro"/>
</dbReference>
<evidence type="ECO:0000313" key="6">
    <source>
        <dbReference type="Proteomes" id="UP000012174"/>
    </source>
</evidence>
<dbReference type="InterPro" id="IPR051236">
    <property type="entry name" value="HAT_RTT109-like"/>
</dbReference>
<evidence type="ECO:0000313" key="5">
    <source>
        <dbReference type="EMBL" id="EMR64363.1"/>
    </source>
</evidence>
<feature type="region of interest" description="Disordered" evidence="3">
    <location>
        <begin position="268"/>
        <end position="290"/>
    </location>
</feature>
<organism evidence="5 6">
    <name type="scientific">Eutypa lata (strain UCR-EL1)</name>
    <name type="common">Grapevine dieback disease fungus</name>
    <name type="synonym">Eutypa armeniacae</name>
    <dbReference type="NCBI Taxonomy" id="1287681"/>
    <lineage>
        <taxon>Eukaryota</taxon>
        <taxon>Fungi</taxon>
        <taxon>Dikarya</taxon>
        <taxon>Ascomycota</taxon>
        <taxon>Pezizomycotina</taxon>
        <taxon>Sordariomycetes</taxon>
        <taxon>Xylariomycetidae</taxon>
        <taxon>Xylariales</taxon>
        <taxon>Diatrypaceae</taxon>
        <taxon>Eutypa</taxon>
    </lineage>
</organism>
<dbReference type="SUPFAM" id="SSF51695">
    <property type="entry name" value="PLC-like phosphodiesterases"/>
    <property type="match status" value="1"/>
</dbReference>
<dbReference type="eggNOG" id="ENOG502RXNI">
    <property type="taxonomic scope" value="Eukaryota"/>
</dbReference>
<name>M7SJ77_EUTLA</name>
<dbReference type="EMBL" id="KB707086">
    <property type="protein sequence ID" value="EMR64363.1"/>
    <property type="molecule type" value="Genomic_DNA"/>
</dbReference>
<keyword evidence="6" id="KW-1185">Reference proteome</keyword>
<gene>
    <name evidence="5" type="ORF">UCREL1_8669</name>
</gene>
<keyword evidence="4" id="KW-1133">Transmembrane helix</keyword>
<dbReference type="Proteomes" id="UP000012174">
    <property type="component" value="Unassembled WGS sequence"/>
</dbReference>
<evidence type="ECO:0000256" key="1">
    <source>
        <dbReference type="ARBA" id="ARBA00008858"/>
    </source>
</evidence>
<dbReference type="PANTHER" id="PTHR31571">
    <property type="entry name" value="ALTERED INHERITANCE OF MITOCHONDRIA PROTEIN 6"/>
    <property type="match status" value="1"/>
</dbReference>